<dbReference type="GO" id="GO:0016887">
    <property type="term" value="F:ATP hydrolysis activity"/>
    <property type="evidence" value="ECO:0007669"/>
    <property type="project" value="InterPro"/>
</dbReference>
<protein>
    <submittedName>
        <fullName evidence="7">Putative hydroxymethylpyrimidine transport system ATP-binding protein</fullName>
    </submittedName>
</protein>
<dbReference type="Pfam" id="PF00005">
    <property type="entry name" value="ABC_tran"/>
    <property type="match status" value="1"/>
</dbReference>
<name>A0A1H9M0Z1_9HYPH</name>
<evidence type="ECO:0000256" key="1">
    <source>
        <dbReference type="ARBA" id="ARBA00005417"/>
    </source>
</evidence>
<evidence type="ECO:0000313" key="7">
    <source>
        <dbReference type="EMBL" id="SER17125.1"/>
    </source>
</evidence>
<evidence type="ECO:0000256" key="5">
    <source>
        <dbReference type="SAM" id="MobiDB-lite"/>
    </source>
</evidence>
<feature type="region of interest" description="Disordered" evidence="5">
    <location>
        <begin position="1"/>
        <end position="27"/>
    </location>
</feature>
<keyword evidence="4 7" id="KW-0067">ATP-binding</keyword>
<dbReference type="InterPro" id="IPR050166">
    <property type="entry name" value="ABC_transporter_ATP-bind"/>
</dbReference>
<feature type="domain" description="ABC transporter" evidence="6">
    <location>
        <begin position="28"/>
        <end position="249"/>
    </location>
</feature>
<dbReference type="Gene3D" id="3.40.50.300">
    <property type="entry name" value="P-loop containing nucleotide triphosphate hydrolases"/>
    <property type="match status" value="1"/>
</dbReference>
<dbReference type="EMBL" id="FOFG01000012">
    <property type="protein sequence ID" value="SER17125.1"/>
    <property type="molecule type" value="Genomic_DNA"/>
</dbReference>
<dbReference type="STRING" id="1855383.SAMN05216548_11287"/>
<keyword evidence="3" id="KW-0547">Nucleotide-binding</keyword>
<evidence type="ECO:0000313" key="8">
    <source>
        <dbReference type="Proteomes" id="UP000199647"/>
    </source>
</evidence>
<keyword evidence="8" id="KW-1185">Reference proteome</keyword>
<dbReference type="SUPFAM" id="SSF52540">
    <property type="entry name" value="P-loop containing nucleoside triphosphate hydrolases"/>
    <property type="match status" value="1"/>
</dbReference>
<evidence type="ECO:0000256" key="3">
    <source>
        <dbReference type="ARBA" id="ARBA00022741"/>
    </source>
</evidence>
<reference evidence="7 8" key="1">
    <citation type="submission" date="2016-10" db="EMBL/GenBank/DDBJ databases">
        <authorList>
            <person name="de Groot N.N."/>
        </authorList>
    </citation>
    <scope>NUCLEOTIDE SEQUENCE [LARGE SCALE GENOMIC DNA]</scope>
    <source>
        <strain evidence="7 8">A52C2</strain>
    </source>
</reference>
<dbReference type="InterPro" id="IPR027417">
    <property type="entry name" value="P-loop_NTPase"/>
</dbReference>
<proteinExistence type="inferred from homology"/>
<organism evidence="7 8">
    <name type="scientific">Faunimonas pinastri</name>
    <dbReference type="NCBI Taxonomy" id="1855383"/>
    <lineage>
        <taxon>Bacteria</taxon>
        <taxon>Pseudomonadati</taxon>
        <taxon>Pseudomonadota</taxon>
        <taxon>Alphaproteobacteria</taxon>
        <taxon>Hyphomicrobiales</taxon>
        <taxon>Afifellaceae</taxon>
        <taxon>Faunimonas</taxon>
    </lineage>
</organism>
<dbReference type="PROSITE" id="PS00211">
    <property type="entry name" value="ABC_TRANSPORTER_1"/>
    <property type="match status" value="1"/>
</dbReference>
<dbReference type="InterPro" id="IPR017871">
    <property type="entry name" value="ABC_transporter-like_CS"/>
</dbReference>
<dbReference type="PROSITE" id="PS50893">
    <property type="entry name" value="ABC_TRANSPORTER_2"/>
    <property type="match status" value="1"/>
</dbReference>
<dbReference type="PANTHER" id="PTHR42788">
    <property type="entry name" value="TAURINE IMPORT ATP-BINDING PROTEIN-RELATED"/>
    <property type="match status" value="1"/>
</dbReference>
<sequence>MVALVRPRMDAAAAATRDQTPNGGNPGIRVRDLTLRFGAQTVFENLSFEISGGEFVALLGSSGVGKSSLLKIIAGLADATAGSVIGTDGLPIPGRIAYMGQQDLLYPWLTVMQNVTLGARLRREPVDRPWAEHLLERVGLSTRQKALPAALSGGMRQRAAIARTLYERQPIVLMDEPFSALDAITRAMVQDLAAELLADRTVLLITHDPLEACRLGHHLMVLSGHPARLGEPFTVPGQPPRAPDDPAVLTSQGHLLRLLVEASR</sequence>
<dbReference type="GO" id="GO:0005524">
    <property type="term" value="F:ATP binding"/>
    <property type="evidence" value="ECO:0007669"/>
    <property type="project" value="UniProtKB-KW"/>
</dbReference>
<gene>
    <name evidence="7" type="ORF">SAMN05216548_11287</name>
</gene>
<dbReference type="AlphaFoldDB" id="A0A1H9M0Z1"/>
<dbReference type="SMART" id="SM00382">
    <property type="entry name" value="AAA"/>
    <property type="match status" value="1"/>
</dbReference>
<dbReference type="Proteomes" id="UP000199647">
    <property type="component" value="Unassembled WGS sequence"/>
</dbReference>
<evidence type="ECO:0000259" key="6">
    <source>
        <dbReference type="PROSITE" id="PS50893"/>
    </source>
</evidence>
<evidence type="ECO:0000256" key="4">
    <source>
        <dbReference type="ARBA" id="ARBA00022840"/>
    </source>
</evidence>
<dbReference type="InterPro" id="IPR003439">
    <property type="entry name" value="ABC_transporter-like_ATP-bd"/>
</dbReference>
<dbReference type="PANTHER" id="PTHR42788:SF19">
    <property type="entry name" value="ALIPHATIC SULFONATES IMPORT ATP-BINDING PROTEIN SSUB 2"/>
    <property type="match status" value="1"/>
</dbReference>
<keyword evidence="2" id="KW-0813">Transport</keyword>
<comment type="similarity">
    <text evidence="1">Belongs to the ABC transporter superfamily.</text>
</comment>
<dbReference type="InterPro" id="IPR003593">
    <property type="entry name" value="AAA+_ATPase"/>
</dbReference>
<accession>A0A1H9M0Z1</accession>
<evidence type="ECO:0000256" key="2">
    <source>
        <dbReference type="ARBA" id="ARBA00022448"/>
    </source>
</evidence>